<dbReference type="Gene3D" id="3.40.50.2000">
    <property type="entry name" value="Glycogen Phosphorylase B"/>
    <property type="match status" value="2"/>
</dbReference>
<dbReference type="EMBL" id="JACHGI010000010">
    <property type="protein sequence ID" value="MBB6468477.1"/>
    <property type="molecule type" value="Genomic_DNA"/>
</dbReference>
<evidence type="ECO:0000259" key="1">
    <source>
        <dbReference type="Pfam" id="PF00534"/>
    </source>
</evidence>
<sequence length="426" mass="46990">MGLIHTVEPSDTDDVADASRDETLLLVTMVRLRQGPRGLQLDDQTCAGLARWAERFKGVVFCGLLMEGDAEDDTSVTWVDVDTLPDSNRLRFLALPFAYKVGAFSRAYRATRALLAEEVGKADRLCFTIGCIFGDWGAVGGLEAIRQGRKFAVWFDRVEYDVLRNTLHTMSFKRRFKERMTLPFMKIYHHYLVRRSSLGLFQGMDTFNAFAASSSNPACVYDVHTRREDFIAAADVMLKAAQVEAGVPLKITYVGRAAAMKGPEDWLRAIHDAVQAGVDLDATWLGDGPLLPQMRSMVDQLGLAGQVELVGYVGDRETVLDRLRQSHLFLFCHKTAESPRCLIEALVSGCPIVGYGAPYPQGLVEGEGGGAFSRMDDFDGLAALIVALDRDRKRLAGLVRDAAATGRKFDEATLYRKRAGLIAAHA</sequence>
<dbReference type="RefSeq" id="WP_184771014.1">
    <property type="nucleotide sequence ID" value="NZ_JACHGI010000010.1"/>
</dbReference>
<comment type="caution">
    <text evidence="2">The sequence shown here is derived from an EMBL/GenBank/DDBJ whole genome shotgun (WGS) entry which is preliminary data.</text>
</comment>
<evidence type="ECO:0000313" key="3">
    <source>
        <dbReference type="Proteomes" id="UP000532373"/>
    </source>
</evidence>
<proteinExistence type="predicted"/>
<dbReference type="SUPFAM" id="SSF53756">
    <property type="entry name" value="UDP-Glycosyltransferase/glycogen phosphorylase"/>
    <property type="match status" value="1"/>
</dbReference>
<dbReference type="InterPro" id="IPR001296">
    <property type="entry name" value="Glyco_trans_1"/>
</dbReference>
<dbReference type="Pfam" id="PF00534">
    <property type="entry name" value="Glycos_transf_1"/>
    <property type="match status" value="1"/>
</dbReference>
<dbReference type="PANTHER" id="PTHR12526">
    <property type="entry name" value="GLYCOSYLTRANSFERASE"/>
    <property type="match status" value="1"/>
</dbReference>
<protein>
    <submittedName>
        <fullName evidence="2">Glycosyltransferase involved in cell wall biosynthesis</fullName>
    </submittedName>
</protein>
<feature type="domain" description="Glycosyl transferase family 1" evidence="1">
    <location>
        <begin position="248"/>
        <end position="388"/>
    </location>
</feature>
<accession>A0A8E1WJW8</accession>
<organism evidence="2 3">
    <name type="scientific">Aminobacter carboxidus</name>
    <dbReference type="NCBI Taxonomy" id="376165"/>
    <lineage>
        <taxon>Bacteria</taxon>
        <taxon>Pseudomonadati</taxon>
        <taxon>Pseudomonadota</taxon>
        <taxon>Alphaproteobacteria</taxon>
        <taxon>Hyphomicrobiales</taxon>
        <taxon>Phyllobacteriaceae</taxon>
        <taxon>Aminobacter</taxon>
    </lineage>
</organism>
<evidence type="ECO:0000313" key="2">
    <source>
        <dbReference type="EMBL" id="MBB6468477.1"/>
    </source>
</evidence>
<reference evidence="2 3" key="1">
    <citation type="submission" date="2020-08" db="EMBL/GenBank/DDBJ databases">
        <title>Genomic Encyclopedia of Type Strains, Phase IV (KMG-IV): sequencing the most valuable type-strain genomes for metagenomic binning, comparative biology and taxonomic classification.</title>
        <authorList>
            <person name="Goeker M."/>
        </authorList>
    </citation>
    <scope>NUCLEOTIDE SEQUENCE [LARGE SCALE GENOMIC DNA]</scope>
    <source>
        <strain evidence="2 3">DSM 17454</strain>
    </source>
</reference>
<dbReference type="AlphaFoldDB" id="A0A8E1WJW8"/>
<name>A0A8E1WJW8_9HYPH</name>
<gene>
    <name evidence="2" type="ORF">HNQ96_004361</name>
</gene>
<dbReference type="Proteomes" id="UP000532373">
    <property type="component" value="Unassembled WGS sequence"/>
</dbReference>